<keyword evidence="2" id="KW-1185">Reference proteome</keyword>
<reference evidence="1 2" key="1">
    <citation type="submission" date="2019-01" db="EMBL/GenBank/DDBJ databases">
        <title>Spirosoma flava sp. nov., a propanil-degrading bacterium isolated from herbicide-contaminated soil.</title>
        <authorList>
            <person name="Zhang L."/>
            <person name="Jiang J.-D."/>
        </authorList>
    </citation>
    <scope>NUCLEOTIDE SEQUENCE [LARGE SCALE GENOMIC DNA]</scope>
    <source>
        <strain evidence="1 2">TY50</strain>
    </source>
</reference>
<comment type="caution">
    <text evidence="1">The sequence shown here is derived from an EMBL/GenBank/DDBJ whole genome shotgun (WGS) entry which is preliminary data.</text>
</comment>
<name>A0A4Q2US08_9BACT</name>
<dbReference type="EMBL" id="SBLB01000001">
    <property type="protein sequence ID" value="RYC70641.1"/>
    <property type="molecule type" value="Genomic_DNA"/>
</dbReference>
<proteinExistence type="predicted"/>
<organism evidence="1 2">
    <name type="scientific">Spirosoma sordidisoli</name>
    <dbReference type="NCBI Taxonomy" id="2502893"/>
    <lineage>
        <taxon>Bacteria</taxon>
        <taxon>Pseudomonadati</taxon>
        <taxon>Bacteroidota</taxon>
        <taxon>Cytophagia</taxon>
        <taxon>Cytophagales</taxon>
        <taxon>Cytophagaceae</taxon>
        <taxon>Spirosoma</taxon>
    </lineage>
</organism>
<dbReference type="Proteomes" id="UP000290407">
    <property type="component" value="Unassembled WGS sequence"/>
</dbReference>
<protein>
    <submittedName>
        <fullName evidence="1">Uncharacterized protein</fullName>
    </submittedName>
</protein>
<evidence type="ECO:0000313" key="2">
    <source>
        <dbReference type="Proteomes" id="UP000290407"/>
    </source>
</evidence>
<dbReference type="AlphaFoldDB" id="A0A4Q2US08"/>
<gene>
    <name evidence="1" type="ORF">EQG79_00375</name>
</gene>
<accession>A0A4Q2US08</accession>
<sequence length="84" mass="9138">MIFDYPNPMCSPVFSTLVPLEVEYSGTIPRLQKTITDLDATLDPAQISIVAQPTTHTIRIMGVKAETVCRAIQLIANPPASLPD</sequence>
<evidence type="ECO:0000313" key="1">
    <source>
        <dbReference type="EMBL" id="RYC70641.1"/>
    </source>
</evidence>